<dbReference type="CDD" id="cd06260">
    <property type="entry name" value="DUF820-like"/>
    <property type="match status" value="1"/>
</dbReference>
<dbReference type="SUPFAM" id="SSF52980">
    <property type="entry name" value="Restriction endonuclease-like"/>
    <property type="match status" value="1"/>
</dbReference>
<keyword evidence="2" id="KW-0540">Nuclease</keyword>
<accession>A0A4R6UE23</accession>
<proteinExistence type="predicted"/>
<evidence type="ECO:0000259" key="1">
    <source>
        <dbReference type="Pfam" id="PF05685"/>
    </source>
</evidence>
<dbReference type="Proteomes" id="UP000295510">
    <property type="component" value="Unassembled WGS sequence"/>
</dbReference>
<dbReference type="InterPro" id="IPR011335">
    <property type="entry name" value="Restrct_endonuc-II-like"/>
</dbReference>
<feature type="domain" description="Putative restriction endonuclease" evidence="1">
    <location>
        <begin position="14"/>
        <end position="155"/>
    </location>
</feature>
<dbReference type="OrthoDB" id="9799703at2"/>
<dbReference type="Pfam" id="PF05685">
    <property type="entry name" value="Uma2"/>
    <property type="match status" value="1"/>
</dbReference>
<name>A0A4R6UE23_9BURK</name>
<reference evidence="2 3" key="1">
    <citation type="submission" date="2019-03" db="EMBL/GenBank/DDBJ databases">
        <title>Genomic Encyclopedia of Type Strains, Phase IV (KMG-IV): sequencing the most valuable type-strain genomes for metagenomic binning, comparative biology and taxonomic classification.</title>
        <authorList>
            <person name="Goeker M."/>
        </authorList>
    </citation>
    <scope>NUCLEOTIDE SEQUENCE [LARGE SCALE GENOMIC DNA]</scope>
    <source>
        <strain evidence="2 3">DSM 19605</strain>
    </source>
</reference>
<sequence length="186" mass="21366">MTALAAMKRFITPQEYLEGELRSEVRHEYVDGQVYAMVGASDRHGLIVNAVAFALTPKARQHGCQLFTSDMKVRLDFAGQEVYYYPDLLLCCDDTDRATYFRERPCLIVEVLSESTERIDRREKWLAYQQLPSLQAYLLVAQDRRQVEVFRRASGWRHELHTEGAIGLPCVDAALSLDEIYIDVSD</sequence>
<keyword evidence="2" id="KW-0255">Endonuclease</keyword>
<comment type="caution">
    <text evidence="2">The sequence shown here is derived from an EMBL/GenBank/DDBJ whole genome shotgun (WGS) entry which is preliminary data.</text>
</comment>
<organism evidence="2 3">
    <name type="scientific">Tepidicella xavieri</name>
    <dbReference type="NCBI Taxonomy" id="360241"/>
    <lineage>
        <taxon>Bacteria</taxon>
        <taxon>Pseudomonadati</taxon>
        <taxon>Pseudomonadota</taxon>
        <taxon>Betaproteobacteria</taxon>
        <taxon>Burkholderiales</taxon>
        <taxon>Tepidicella</taxon>
    </lineage>
</organism>
<dbReference type="InterPro" id="IPR008538">
    <property type="entry name" value="Uma2"/>
</dbReference>
<protein>
    <submittedName>
        <fullName evidence="2">Uma2 family endonuclease</fullName>
    </submittedName>
</protein>
<keyword evidence="3" id="KW-1185">Reference proteome</keyword>
<dbReference type="EMBL" id="SNYL01000012">
    <property type="protein sequence ID" value="TDQ41344.1"/>
    <property type="molecule type" value="Genomic_DNA"/>
</dbReference>
<evidence type="ECO:0000313" key="2">
    <source>
        <dbReference type="EMBL" id="TDQ41344.1"/>
    </source>
</evidence>
<dbReference type="RefSeq" id="WP_133598283.1">
    <property type="nucleotide sequence ID" value="NZ_SNYL01000012.1"/>
</dbReference>
<keyword evidence="2" id="KW-0378">Hydrolase</keyword>
<dbReference type="AlphaFoldDB" id="A0A4R6UE23"/>
<dbReference type="GO" id="GO:0004519">
    <property type="term" value="F:endonuclease activity"/>
    <property type="evidence" value="ECO:0007669"/>
    <property type="project" value="UniProtKB-KW"/>
</dbReference>
<dbReference type="InterPro" id="IPR012296">
    <property type="entry name" value="Nuclease_put_TT1808"/>
</dbReference>
<dbReference type="Gene3D" id="3.90.1570.10">
    <property type="entry name" value="tt1808, chain A"/>
    <property type="match status" value="1"/>
</dbReference>
<dbReference type="PANTHER" id="PTHR36558">
    <property type="entry name" value="GLR1098 PROTEIN"/>
    <property type="match status" value="1"/>
</dbReference>
<dbReference type="PANTHER" id="PTHR36558:SF1">
    <property type="entry name" value="RESTRICTION ENDONUCLEASE DOMAIN-CONTAINING PROTEIN-RELATED"/>
    <property type="match status" value="1"/>
</dbReference>
<evidence type="ECO:0000313" key="3">
    <source>
        <dbReference type="Proteomes" id="UP000295510"/>
    </source>
</evidence>
<gene>
    <name evidence="2" type="ORF">DFR43_11221</name>
</gene>